<dbReference type="GeneID" id="64670704"/>
<accession>A0AAD4EM98</accession>
<proteinExistence type="predicted"/>
<protein>
    <submittedName>
        <fullName evidence="1">Uncharacterized protein</fullName>
    </submittedName>
</protein>
<evidence type="ECO:0000313" key="2">
    <source>
        <dbReference type="Proteomes" id="UP001195769"/>
    </source>
</evidence>
<sequence>MKFNCGILSAVIFWDVVMLERKHFMSIKTLFGHTSLSPDHKYLAVSNLCTGFYLYQLETGEPWGCLQQAISAGLWVPVKYIHGGFAVMGGSTSGQLNIWDFSTHKILQTLTHDDCDRILAIDAHVHAGTTGKNLFMIAAGVSQLGSGKSSIQLWHTVEIGQGAASPLHEPHKKVNI</sequence>
<evidence type="ECO:0000313" key="1">
    <source>
        <dbReference type="EMBL" id="KAG1908671.1"/>
    </source>
</evidence>
<reference evidence="1" key="1">
    <citation type="journal article" date="2020" name="New Phytol.">
        <title>Comparative genomics reveals dynamic genome evolution in host specialist ectomycorrhizal fungi.</title>
        <authorList>
            <person name="Lofgren L.A."/>
            <person name="Nguyen N.H."/>
            <person name="Vilgalys R."/>
            <person name="Ruytinx J."/>
            <person name="Liao H.L."/>
            <person name="Branco S."/>
            <person name="Kuo A."/>
            <person name="LaButti K."/>
            <person name="Lipzen A."/>
            <person name="Andreopoulos W."/>
            <person name="Pangilinan J."/>
            <person name="Riley R."/>
            <person name="Hundley H."/>
            <person name="Na H."/>
            <person name="Barry K."/>
            <person name="Grigoriev I.V."/>
            <person name="Stajich J.E."/>
            <person name="Kennedy P.G."/>
        </authorList>
    </citation>
    <scope>NUCLEOTIDE SEQUENCE</scope>
    <source>
        <strain evidence="1">FC203</strain>
    </source>
</reference>
<keyword evidence="2" id="KW-1185">Reference proteome</keyword>
<dbReference type="EMBL" id="JABBWK010000001">
    <property type="protein sequence ID" value="KAG1908671.1"/>
    <property type="molecule type" value="Genomic_DNA"/>
</dbReference>
<dbReference type="Proteomes" id="UP001195769">
    <property type="component" value="Unassembled WGS sequence"/>
</dbReference>
<dbReference type="SUPFAM" id="SSF69322">
    <property type="entry name" value="Tricorn protease domain 2"/>
    <property type="match status" value="1"/>
</dbReference>
<dbReference type="Gene3D" id="2.130.10.10">
    <property type="entry name" value="YVTN repeat-like/Quinoprotein amine dehydrogenase"/>
    <property type="match status" value="1"/>
</dbReference>
<dbReference type="InterPro" id="IPR015943">
    <property type="entry name" value="WD40/YVTN_repeat-like_dom_sf"/>
</dbReference>
<gene>
    <name evidence="1" type="ORF">F5891DRAFT_974016</name>
</gene>
<organism evidence="1 2">
    <name type="scientific">Suillus fuscotomentosus</name>
    <dbReference type="NCBI Taxonomy" id="1912939"/>
    <lineage>
        <taxon>Eukaryota</taxon>
        <taxon>Fungi</taxon>
        <taxon>Dikarya</taxon>
        <taxon>Basidiomycota</taxon>
        <taxon>Agaricomycotina</taxon>
        <taxon>Agaricomycetes</taxon>
        <taxon>Agaricomycetidae</taxon>
        <taxon>Boletales</taxon>
        <taxon>Suillineae</taxon>
        <taxon>Suillaceae</taxon>
        <taxon>Suillus</taxon>
    </lineage>
</organism>
<dbReference type="RefSeq" id="XP_041234246.1">
    <property type="nucleotide sequence ID" value="XM_041376406.1"/>
</dbReference>
<dbReference type="AlphaFoldDB" id="A0AAD4EM98"/>
<name>A0AAD4EM98_9AGAM</name>
<comment type="caution">
    <text evidence="1">The sequence shown here is derived from an EMBL/GenBank/DDBJ whole genome shotgun (WGS) entry which is preliminary data.</text>
</comment>